<feature type="compositionally biased region" description="Low complexity" evidence="2">
    <location>
        <begin position="747"/>
        <end position="758"/>
    </location>
</feature>
<feature type="region of interest" description="Disordered" evidence="2">
    <location>
        <begin position="64"/>
        <end position="83"/>
    </location>
</feature>
<feature type="region of interest" description="Disordered" evidence="2">
    <location>
        <begin position="802"/>
        <end position="827"/>
    </location>
</feature>
<accession>A0A6G1PER3</accession>
<evidence type="ECO:0000313" key="4">
    <source>
        <dbReference type="Proteomes" id="UP000503349"/>
    </source>
</evidence>
<feature type="coiled-coil region" evidence="1">
    <location>
        <begin position="658"/>
        <end position="688"/>
    </location>
</feature>
<gene>
    <name evidence="3" type="ORF">EXN66_Car004355</name>
</gene>
<dbReference type="AlphaFoldDB" id="A0A6G1PER3"/>
<evidence type="ECO:0000256" key="1">
    <source>
        <dbReference type="SAM" id="Coils"/>
    </source>
</evidence>
<feature type="region of interest" description="Disordered" evidence="2">
    <location>
        <begin position="333"/>
        <end position="356"/>
    </location>
</feature>
<feature type="compositionally biased region" description="Polar residues" evidence="2">
    <location>
        <begin position="64"/>
        <end position="77"/>
    </location>
</feature>
<feature type="region of interest" description="Disordered" evidence="2">
    <location>
        <begin position="177"/>
        <end position="196"/>
    </location>
</feature>
<evidence type="ECO:0000256" key="2">
    <source>
        <dbReference type="SAM" id="MobiDB-lite"/>
    </source>
</evidence>
<name>A0A6G1PER3_CHAAH</name>
<sequence>MSGAEDCSLSITKESDSLDPGGQSKMFRHSRCPFSLTDHNMWDTKSRFTAQSTAWCGMATLSGTGFQSRSSTSTCGLRQNDPGLRRQQSLSHLAPEGAAGPFPSSLWSELQATHGERSFRQSEMVQWLQDAHEHLDTQLDRLRTRDAQLGYRITTAQLSDMKHKQLSEVMSNLKQEREGTKSSEFEKSQQCRQSNEKVHTFEKDWLQMRTTLDRGSDDEPPERAKIQQVEQNQILRQVQSSAETQKMLLDQIEKLNQRLGDRLQNHSEMQEQLTEANNKISQTCLEKAILSTQVLKLEDNIKDLKAKLTEALSNKDELIQKSDQVLGLQLDRTQPGSEGVELHDHAQPHSNKQDKETVLMKEEPKALKEIKENLESELETIKQRMEMLQCELQELTAERINTSKHITDLEADKAQLIREKEELLSKMNTECETKEKCCQLSESMDLLQLDKQKLQDQCLYLEAKLLDKEKTFLLQEEEYQKQHAVRVQTMEQLKAMVSHWTEKWQKVALTLQTTQEELKDLKKNNSRNELQLEAGHLASEIEKLKEKSQKDKEQIDNLLQQNASMGKQLTDNKSESELLLRVELDACKQELELERSRSQMLLQRCKDKGAEAVQSQDKGTVTDLSNLSLLWVPPAQLHSSQHKSPQVLIQNSDDQQLKKTLAKREKELQEKAEALKTLEKLRETEKTEAQIKISALELKVKDENAMKDMKDNSAYLETDQQRRAVTEQLKNLFKEREEKEKRKVDNTATAAAAAQTGASLTQDWTPNPTVVRTAVNRWNWQPNSSLTPVFEENEEDIELQGKEEGELEEEACAQESIHNQRDQVIND</sequence>
<protein>
    <submittedName>
        <fullName evidence="3">Uncharacterized protein</fullName>
    </submittedName>
</protein>
<reference evidence="4" key="2">
    <citation type="submission" date="2019-02" db="EMBL/GenBank/DDBJ databases">
        <title>Opniocepnalus argus Var Kimnra genome.</title>
        <authorList>
            <person name="Zhou C."/>
            <person name="Xiao S."/>
        </authorList>
    </citation>
    <scope>NUCLEOTIDE SEQUENCE [LARGE SCALE GENOMIC DNA]</scope>
</reference>
<feature type="region of interest" description="Disordered" evidence="2">
    <location>
        <begin position="1"/>
        <end position="24"/>
    </location>
</feature>
<keyword evidence="4" id="KW-1185">Reference proteome</keyword>
<evidence type="ECO:0000313" key="3">
    <source>
        <dbReference type="EMBL" id="KAF3688683.1"/>
    </source>
</evidence>
<feature type="coiled-coil region" evidence="1">
    <location>
        <begin position="249"/>
        <end position="321"/>
    </location>
</feature>
<organism evidence="3 4">
    <name type="scientific">Channa argus</name>
    <name type="common">Northern snakehead</name>
    <name type="synonym">Ophicephalus argus</name>
    <dbReference type="NCBI Taxonomy" id="215402"/>
    <lineage>
        <taxon>Eukaryota</taxon>
        <taxon>Metazoa</taxon>
        <taxon>Chordata</taxon>
        <taxon>Craniata</taxon>
        <taxon>Vertebrata</taxon>
        <taxon>Euteleostomi</taxon>
        <taxon>Actinopterygii</taxon>
        <taxon>Neopterygii</taxon>
        <taxon>Teleostei</taxon>
        <taxon>Neoteleostei</taxon>
        <taxon>Acanthomorphata</taxon>
        <taxon>Anabantaria</taxon>
        <taxon>Anabantiformes</taxon>
        <taxon>Channoidei</taxon>
        <taxon>Channidae</taxon>
        <taxon>Channa</taxon>
    </lineage>
</organism>
<feature type="compositionally biased region" description="Basic and acidic residues" evidence="2">
    <location>
        <begin position="340"/>
        <end position="356"/>
    </location>
</feature>
<reference evidence="3 4" key="1">
    <citation type="submission" date="2019-02" db="EMBL/GenBank/DDBJ databases">
        <title>Opniocepnalus argus genome.</title>
        <authorList>
            <person name="Zhou C."/>
            <person name="Xiao S."/>
        </authorList>
    </citation>
    <scope>NUCLEOTIDE SEQUENCE [LARGE SCALE GENOMIC DNA]</scope>
    <source>
        <strain evidence="3">OARG1902GOOAL</strain>
        <tissue evidence="3">Muscle</tissue>
    </source>
</reference>
<feature type="coiled-coil region" evidence="1">
    <location>
        <begin position="511"/>
        <end position="561"/>
    </location>
</feature>
<dbReference type="Proteomes" id="UP000503349">
    <property type="component" value="Chromosome 4"/>
</dbReference>
<proteinExistence type="predicted"/>
<feature type="coiled-coil region" evidence="1">
    <location>
        <begin position="371"/>
        <end position="426"/>
    </location>
</feature>
<keyword evidence="1" id="KW-0175">Coiled coil</keyword>
<dbReference type="EMBL" id="CM015715">
    <property type="protein sequence ID" value="KAF3688683.1"/>
    <property type="molecule type" value="Genomic_DNA"/>
</dbReference>
<feature type="region of interest" description="Disordered" evidence="2">
    <location>
        <begin position="737"/>
        <end position="765"/>
    </location>
</feature>